<proteinExistence type="predicted"/>
<sequence length="110" mass="12171">PLVAEPQCQKGYTTMSDGRCYRALHAAAAGVAENMLQEGINECKKEGALLPIINSHQENSMFDDIVASLDDLKNKPWLILGLVCNATTRHFDWLDGTKLTYTKNNANISF</sequence>
<gene>
    <name evidence="3" type="ORF">PFISCL1PPCAC_13215</name>
</gene>
<feature type="domain" description="C-type lectin" evidence="2">
    <location>
        <begin position="37"/>
        <end position="104"/>
    </location>
</feature>
<evidence type="ECO:0000313" key="4">
    <source>
        <dbReference type="Proteomes" id="UP001432322"/>
    </source>
</evidence>
<feature type="non-terminal residue" evidence="3">
    <location>
        <position position="1"/>
    </location>
</feature>
<evidence type="ECO:0000259" key="2">
    <source>
        <dbReference type="Pfam" id="PF00059"/>
    </source>
</evidence>
<comment type="caution">
    <text evidence="3">The sequence shown here is derived from an EMBL/GenBank/DDBJ whole genome shotgun (WGS) entry which is preliminary data.</text>
</comment>
<dbReference type="CDD" id="cd00037">
    <property type="entry name" value="CLECT"/>
    <property type="match status" value="1"/>
</dbReference>
<dbReference type="Pfam" id="PF00059">
    <property type="entry name" value="Lectin_C"/>
    <property type="match status" value="1"/>
</dbReference>
<name>A0AAV5VR00_9BILA</name>
<evidence type="ECO:0000256" key="1">
    <source>
        <dbReference type="ARBA" id="ARBA00023157"/>
    </source>
</evidence>
<dbReference type="PANTHER" id="PTHR22991">
    <property type="entry name" value="PROTEIN CBG13490"/>
    <property type="match status" value="1"/>
</dbReference>
<keyword evidence="1" id="KW-1015">Disulfide bond</keyword>
<dbReference type="InterPro" id="IPR016186">
    <property type="entry name" value="C-type_lectin-like/link_sf"/>
</dbReference>
<reference evidence="3" key="1">
    <citation type="submission" date="2023-10" db="EMBL/GenBank/DDBJ databases">
        <title>Genome assembly of Pristionchus species.</title>
        <authorList>
            <person name="Yoshida K."/>
            <person name="Sommer R.J."/>
        </authorList>
    </citation>
    <scope>NUCLEOTIDE SEQUENCE</scope>
    <source>
        <strain evidence="3">RS5133</strain>
    </source>
</reference>
<dbReference type="PANTHER" id="PTHR22991:SF40">
    <property type="entry name" value="PROTEIN CBG13490"/>
    <property type="match status" value="1"/>
</dbReference>
<evidence type="ECO:0000313" key="3">
    <source>
        <dbReference type="EMBL" id="GMT21918.1"/>
    </source>
</evidence>
<dbReference type="InterPro" id="IPR001304">
    <property type="entry name" value="C-type_lectin-like"/>
</dbReference>
<accession>A0AAV5VR00</accession>
<dbReference type="SUPFAM" id="SSF56436">
    <property type="entry name" value="C-type lectin-like"/>
    <property type="match status" value="1"/>
</dbReference>
<dbReference type="InterPro" id="IPR050976">
    <property type="entry name" value="Snaclec"/>
</dbReference>
<keyword evidence="4" id="KW-1185">Reference proteome</keyword>
<dbReference type="EMBL" id="BTSY01000004">
    <property type="protein sequence ID" value="GMT21918.1"/>
    <property type="molecule type" value="Genomic_DNA"/>
</dbReference>
<dbReference type="AlphaFoldDB" id="A0AAV5VR00"/>
<protein>
    <recommendedName>
        <fullName evidence="2">C-type lectin domain-containing protein</fullName>
    </recommendedName>
</protein>
<organism evidence="3 4">
    <name type="scientific">Pristionchus fissidentatus</name>
    <dbReference type="NCBI Taxonomy" id="1538716"/>
    <lineage>
        <taxon>Eukaryota</taxon>
        <taxon>Metazoa</taxon>
        <taxon>Ecdysozoa</taxon>
        <taxon>Nematoda</taxon>
        <taxon>Chromadorea</taxon>
        <taxon>Rhabditida</taxon>
        <taxon>Rhabditina</taxon>
        <taxon>Diplogasteromorpha</taxon>
        <taxon>Diplogasteroidea</taxon>
        <taxon>Neodiplogasteridae</taxon>
        <taxon>Pristionchus</taxon>
    </lineage>
</organism>
<dbReference type="Gene3D" id="3.10.100.10">
    <property type="entry name" value="Mannose-Binding Protein A, subunit A"/>
    <property type="match status" value="1"/>
</dbReference>
<feature type="non-terminal residue" evidence="3">
    <location>
        <position position="110"/>
    </location>
</feature>
<dbReference type="InterPro" id="IPR016187">
    <property type="entry name" value="CTDL_fold"/>
</dbReference>
<dbReference type="Proteomes" id="UP001432322">
    <property type="component" value="Unassembled WGS sequence"/>
</dbReference>